<organism evidence="2 3">
    <name type="scientific">Labrys miyagiensis</name>
    <dbReference type="NCBI Taxonomy" id="346912"/>
    <lineage>
        <taxon>Bacteria</taxon>
        <taxon>Pseudomonadati</taxon>
        <taxon>Pseudomonadota</taxon>
        <taxon>Alphaproteobacteria</taxon>
        <taxon>Hyphomicrobiales</taxon>
        <taxon>Xanthobacteraceae</taxon>
        <taxon>Labrys</taxon>
    </lineage>
</organism>
<sequence length="528" mass="57512">MAASKKPSKPKTPPKSGASKAKQPELDAALFDALQEMLSEGRLGDLFDEPDTPQELIEEIAALEADESRGLFEDLVDALSDMRIEANSGNRQARQEVRELLSWLEQRIEQPDLGGSKLVMVAQAFGAANLALGPSLQAAITRQLQEGSDGEDVGGRSLETLLEDLADEMDGDPLEHFDALSHIAHYLSEEAKWEIAAKLASNQDPRLREMTLGFLLTADDRTAGVICDALVASTEQNPPESRLVSRLALVRALVLPDRAQRIDSVLAALRPHVVPSPPERAVKLTTVLASVPDGAGATTIAASAKGRPSQTITLLIKTGLGIVEISDLEGITGQRLKMLFAQSDIRAHPASQSHVATRLAAAVAENWEGGTPVPPLLVRFMELLELSTLPANDFEPEVLFDEILSGVLLDVSSLENQRTALQKLQDEGTLVETWFEANDEIDALLSKIRSRDKRLEALLTSYLPTRRWFWIRQCAWTAGILREQKGRDGKLAVWVAVLGKQLCSTRPLAESPLMQAVAEGTIKAFMLQ</sequence>
<reference evidence="3" key="1">
    <citation type="journal article" date="2019" name="Int. J. Syst. Evol. Microbiol.">
        <title>The Global Catalogue of Microorganisms (GCM) 10K type strain sequencing project: providing services to taxonomists for standard genome sequencing and annotation.</title>
        <authorList>
            <consortium name="The Broad Institute Genomics Platform"/>
            <consortium name="The Broad Institute Genome Sequencing Center for Infectious Disease"/>
            <person name="Wu L."/>
            <person name="Ma J."/>
        </authorList>
    </citation>
    <scope>NUCLEOTIDE SEQUENCE [LARGE SCALE GENOMIC DNA]</scope>
    <source>
        <strain evidence="3">NBRC 101365</strain>
    </source>
</reference>
<feature type="region of interest" description="Disordered" evidence="1">
    <location>
        <begin position="1"/>
        <end position="25"/>
    </location>
</feature>
<evidence type="ECO:0000256" key="1">
    <source>
        <dbReference type="SAM" id="MobiDB-lite"/>
    </source>
</evidence>
<protein>
    <recommendedName>
        <fullName evidence="4">HEAT repeat domain-containing protein</fullName>
    </recommendedName>
</protein>
<evidence type="ECO:0000313" key="2">
    <source>
        <dbReference type="EMBL" id="GLS23503.1"/>
    </source>
</evidence>
<accession>A0ABQ6CT66</accession>
<gene>
    <name evidence="2" type="ORF">GCM10007874_65240</name>
</gene>
<evidence type="ECO:0008006" key="4">
    <source>
        <dbReference type="Google" id="ProtNLM"/>
    </source>
</evidence>
<keyword evidence="3" id="KW-1185">Reference proteome</keyword>
<dbReference type="EMBL" id="BSPC01000075">
    <property type="protein sequence ID" value="GLS23503.1"/>
    <property type="molecule type" value="Genomic_DNA"/>
</dbReference>
<evidence type="ECO:0000313" key="3">
    <source>
        <dbReference type="Proteomes" id="UP001156882"/>
    </source>
</evidence>
<proteinExistence type="predicted"/>
<comment type="caution">
    <text evidence="2">The sequence shown here is derived from an EMBL/GenBank/DDBJ whole genome shotgun (WGS) entry which is preliminary data.</text>
</comment>
<name>A0ABQ6CT66_9HYPH</name>
<dbReference type="Proteomes" id="UP001156882">
    <property type="component" value="Unassembled WGS sequence"/>
</dbReference>